<evidence type="ECO:0000256" key="4">
    <source>
        <dbReference type="PROSITE-ProRule" id="PRU00134"/>
    </source>
</evidence>
<evidence type="ECO:0000313" key="6">
    <source>
        <dbReference type="EMBL" id="RKO86986.1"/>
    </source>
</evidence>
<dbReference type="PROSITE" id="PS01360">
    <property type="entry name" value="ZF_MYND_1"/>
    <property type="match status" value="1"/>
</dbReference>
<feature type="non-terminal residue" evidence="6">
    <location>
        <position position="1"/>
    </location>
</feature>
<evidence type="ECO:0000256" key="2">
    <source>
        <dbReference type="ARBA" id="ARBA00022771"/>
    </source>
</evidence>
<keyword evidence="7" id="KW-1185">Reference proteome</keyword>
<dbReference type="GO" id="GO:0008270">
    <property type="term" value="F:zinc ion binding"/>
    <property type="evidence" value="ECO:0007669"/>
    <property type="project" value="UniProtKB-KW"/>
</dbReference>
<evidence type="ECO:0000259" key="5">
    <source>
        <dbReference type="PROSITE" id="PS50865"/>
    </source>
</evidence>
<keyword evidence="2 4" id="KW-0863">Zinc-finger</keyword>
<name>A0A4P9W9T5_9FUNG</name>
<dbReference type="EMBL" id="KZ997765">
    <property type="protein sequence ID" value="RKO86986.1"/>
    <property type="molecule type" value="Genomic_DNA"/>
</dbReference>
<evidence type="ECO:0000256" key="1">
    <source>
        <dbReference type="ARBA" id="ARBA00022723"/>
    </source>
</evidence>
<dbReference type="Gene3D" id="6.10.140.2220">
    <property type="match status" value="1"/>
</dbReference>
<dbReference type="SUPFAM" id="SSF144232">
    <property type="entry name" value="HIT/MYND zinc finger-like"/>
    <property type="match status" value="1"/>
</dbReference>
<accession>A0A4P9W9T5</accession>
<dbReference type="OrthoDB" id="2163141at2759"/>
<dbReference type="Proteomes" id="UP000269721">
    <property type="component" value="Unassembled WGS sequence"/>
</dbReference>
<evidence type="ECO:0000256" key="3">
    <source>
        <dbReference type="ARBA" id="ARBA00022833"/>
    </source>
</evidence>
<evidence type="ECO:0000313" key="7">
    <source>
        <dbReference type="Proteomes" id="UP000269721"/>
    </source>
</evidence>
<reference evidence="7" key="1">
    <citation type="journal article" date="2018" name="Nat. Microbiol.">
        <title>Leveraging single-cell genomics to expand the fungal tree of life.</title>
        <authorList>
            <person name="Ahrendt S.R."/>
            <person name="Quandt C.A."/>
            <person name="Ciobanu D."/>
            <person name="Clum A."/>
            <person name="Salamov A."/>
            <person name="Andreopoulos B."/>
            <person name="Cheng J.F."/>
            <person name="Woyke T."/>
            <person name="Pelin A."/>
            <person name="Henrissat B."/>
            <person name="Reynolds N.K."/>
            <person name="Benny G.L."/>
            <person name="Smith M.E."/>
            <person name="James T.Y."/>
            <person name="Grigoriev I.V."/>
        </authorList>
    </citation>
    <scope>NUCLEOTIDE SEQUENCE [LARGE SCALE GENOMIC DNA]</scope>
</reference>
<dbReference type="PROSITE" id="PS50865">
    <property type="entry name" value="ZF_MYND_2"/>
    <property type="match status" value="1"/>
</dbReference>
<feature type="domain" description="MYND-type" evidence="5">
    <location>
        <begin position="109"/>
        <end position="152"/>
    </location>
</feature>
<proteinExistence type="predicted"/>
<dbReference type="AlphaFoldDB" id="A0A4P9W9T5"/>
<keyword evidence="1" id="KW-0479">Metal-binding</keyword>
<gene>
    <name evidence="6" type="ORF">BDK51DRAFT_25810</name>
</gene>
<dbReference type="Pfam" id="PF01753">
    <property type="entry name" value="zf-MYND"/>
    <property type="match status" value="1"/>
</dbReference>
<dbReference type="InterPro" id="IPR002893">
    <property type="entry name" value="Znf_MYND"/>
</dbReference>
<keyword evidence="3" id="KW-0862">Zinc</keyword>
<organism evidence="6 7">
    <name type="scientific">Blyttiomyces helicus</name>
    <dbReference type="NCBI Taxonomy" id="388810"/>
    <lineage>
        <taxon>Eukaryota</taxon>
        <taxon>Fungi</taxon>
        <taxon>Fungi incertae sedis</taxon>
        <taxon>Chytridiomycota</taxon>
        <taxon>Chytridiomycota incertae sedis</taxon>
        <taxon>Chytridiomycetes</taxon>
        <taxon>Chytridiomycetes incertae sedis</taxon>
        <taxon>Blyttiomyces</taxon>
    </lineage>
</organism>
<protein>
    <recommendedName>
        <fullName evidence="5">MYND-type domain-containing protein</fullName>
    </recommendedName>
</protein>
<sequence>FAPLFASELNAIPELTRLAMRIGPETEAKATQLASLLGCIHNLVFYPGPDGDGLRAEFVRAGGVELLRAPDADGRVGGAVLRSKFPLLREVGGRLVDLLAAGGTFLRSCDACARREEYVDEWKNCAKCRFSAYCSKLCQVEAWKTGGHKQKCWLPDEL</sequence>